<sequence>MLLQCRYYPQSANAALWKGVGLVVTDFMMFLSDVKIYSSSEGIRVSASFVMRCYNSTIVATTVTI</sequence>
<dbReference type="EMBL" id="JBHTHZ010000003">
    <property type="protein sequence ID" value="MFD0793262.1"/>
    <property type="molecule type" value="Genomic_DNA"/>
</dbReference>
<dbReference type="RefSeq" id="WP_377112810.1">
    <property type="nucleotide sequence ID" value="NZ_JBHTHZ010000003.1"/>
</dbReference>
<evidence type="ECO:0000313" key="2">
    <source>
        <dbReference type="Proteomes" id="UP001597010"/>
    </source>
</evidence>
<reference evidence="2" key="1">
    <citation type="journal article" date="2019" name="Int. J. Syst. Evol. Microbiol.">
        <title>The Global Catalogue of Microorganisms (GCM) 10K type strain sequencing project: providing services to taxonomists for standard genome sequencing and annotation.</title>
        <authorList>
            <consortium name="The Broad Institute Genomics Platform"/>
            <consortium name="The Broad Institute Genome Sequencing Center for Infectious Disease"/>
            <person name="Wu L."/>
            <person name="Ma J."/>
        </authorList>
    </citation>
    <scope>NUCLEOTIDE SEQUENCE [LARGE SCALE GENOMIC DNA]</scope>
    <source>
        <strain evidence="2">CCUG 61484</strain>
    </source>
</reference>
<gene>
    <name evidence="1" type="ORF">ACFQZX_06505</name>
</gene>
<comment type="caution">
    <text evidence="1">The sequence shown here is derived from an EMBL/GenBank/DDBJ whole genome shotgun (WGS) entry which is preliminary data.</text>
</comment>
<dbReference type="Proteomes" id="UP001597010">
    <property type="component" value="Unassembled WGS sequence"/>
</dbReference>
<organism evidence="1 2">
    <name type="scientific">Mucilaginibacter litoreus</name>
    <dbReference type="NCBI Taxonomy" id="1048221"/>
    <lineage>
        <taxon>Bacteria</taxon>
        <taxon>Pseudomonadati</taxon>
        <taxon>Bacteroidota</taxon>
        <taxon>Sphingobacteriia</taxon>
        <taxon>Sphingobacteriales</taxon>
        <taxon>Sphingobacteriaceae</taxon>
        <taxon>Mucilaginibacter</taxon>
    </lineage>
</organism>
<accession>A0ABW3AQF5</accession>
<keyword evidence="2" id="KW-1185">Reference proteome</keyword>
<evidence type="ECO:0000313" key="1">
    <source>
        <dbReference type="EMBL" id="MFD0793262.1"/>
    </source>
</evidence>
<name>A0ABW3AQF5_9SPHI</name>
<proteinExistence type="predicted"/>
<protein>
    <submittedName>
        <fullName evidence="1">Uncharacterized protein</fullName>
    </submittedName>
</protein>